<comment type="caution">
    <text evidence="2">The sequence shown here is derived from an EMBL/GenBank/DDBJ whole genome shotgun (WGS) entry which is preliminary data.</text>
</comment>
<dbReference type="EMBL" id="BPWL01000002">
    <property type="protein sequence ID" value="GJJ07131.1"/>
    <property type="molecule type" value="Genomic_DNA"/>
</dbReference>
<feature type="compositionally biased region" description="Low complexity" evidence="1">
    <location>
        <begin position="22"/>
        <end position="34"/>
    </location>
</feature>
<dbReference type="AlphaFoldDB" id="A0AAV5A3I3"/>
<name>A0AAV5A3I3_9AGAM</name>
<evidence type="ECO:0000313" key="3">
    <source>
        <dbReference type="Proteomes" id="UP001050691"/>
    </source>
</evidence>
<evidence type="ECO:0000313" key="2">
    <source>
        <dbReference type="EMBL" id="GJJ07131.1"/>
    </source>
</evidence>
<evidence type="ECO:0000256" key="1">
    <source>
        <dbReference type="SAM" id="MobiDB-lite"/>
    </source>
</evidence>
<feature type="region of interest" description="Disordered" evidence="1">
    <location>
        <begin position="1"/>
        <end position="48"/>
    </location>
</feature>
<keyword evidence="3" id="KW-1185">Reference proteome</keyword>
<accession>A0AAV5A3I3</accession>
<sequence>MPPRRKDSSIVKQNIDVDQDASSSIKHSFPSSIKRGLPPLQEKEGGKQRRLALRVEQLTASICSAKQEIIFLKEALEAEKIEFEKNKMRQDSQPITPPVPYFLKLSYEHPSTQSFTIADQPHDPESTTVSLTWDSPISQYYKLDSYLPPSSSFQSTDYTGDEDVPMVDLDSIIYLDHLAA</sequence>
<protein>
    <submittedName>
        <fullName evidence="2">Uncharacterized protein</fullName>
    </submittedName>
</protein>
<gene>
    <name evidence="2" type="ORF">Clacol_001331</name>
</gene>
<dbReference type="Proteomes" id="UP001050691">
    <property type="component" value="Unassembled WGS sequence"/>
</dbReference>
<reference evidence="2" key="1">
    <citation type="submission" date="2021-10" db="EMBL/GenBank/DDBJ databases">
        <title>De novo Genome Assembly of Clathrus columnatus (Basidiomycota, Fungi) Using Illumina and Nanopore Sequence Data.</title>
        <authorList>
            <person name="Ogiso-Tanaka E."/>
            <person name="Itagaki H."/>
            <person name="Hosoya T."/>
            <person name="Hosaka K."/>
        </authorList>
    </citation>
    <scope>NUCLEOTIDE SEQUENCE</scope>
    <source>
        <strain evidence="2">MO-923</strain>
    </source>
</reference>
<organism evidence="2 3">
    <name type="scientific">Clathrus columnatus</name>
    <dbReference type="NCBI Taxonomy" id="1419009"/>
    <lineage>
        <taxon>Eukaryota</taxon>
        <taxon>Fungi</taxon>
        <taxon>Dikarya</taxon>
        <taxon>Basidiomycota</taxon>
        <taxon>Agaricomycotina</taxon>
        <taxon>Agaricomycetes</taxon>
        <taxon>Phallomycetidae</taxon>
        <taxon>Phallales</taxon>
        <taxon>Clathraceae</taxon>
        <taxon>Clathrus</taxon>
    </lineage>
</organism>
<proteinExistence type="predicted"/>